<comment type="caution">
    <text evidence="2">The sequence shown here is derived from an EMBL/GenBank/DDBJ whole genome shotgun (WGS) entry which is preliminary data.</text>
</comment>
<sequence length="118" mass="12025">MDTLRLILLFVHVLGFAALIGGTLAQAGPGPFKVNAAMRDGAGTAFVAGLALVGVLEAGDADVDHAKVAVKLLVGLAVLGLVMANVRKEQISRGLWAAVLGLSVLNVAVAIFWSSAHV</sequence>
<reference evidence="2 3" key="1">
    <citation type="submission" date="2020-07" db="EMBL/GenBank/DDBJ databases">
        <title>Sequencing the genomes of 1000 actinobacteria strains.</title>
        <authorList>
            <person name="Klenk H.-P."/>
        </authorList>
    </citation>
    <scope>NUCLEOTIDE SEQUENCE [LARGE SCALE GENOMIC DNA]</scope>
    <source>
        <strain evidence="2 3">DSM 18965</strain>
    </source>
</reference>
<feature type="transmembrane region" description="Helical" evidence="1">
    <location>
        <begin position="68"/>
        <end position="86"/>
    </location>
</feature>
<evidence type="ECO:0008006" key="4">
    <source>
        <dbReference type="Google" id="ProtNLM"/>
    </source>
</evidence>
<keyword evidence="1" id="KW-0472">Membrane</keyword>
<feature type="transmembrane region" description="Helical" evidence="1">
    <location>
        <begin position="95"/>
        <end position="116"/>
    </location>
</feature>
<dbReference type="EMBL" id="JACCBE010000001">
    <property type="protein sequence ID" value="NYD56126.1"/>
    <property type="molecule type" value="Genomic_DNA"/>
</dbReference>
<evidence type="ECO:0000256" key="1">
    <source>
        <dbReference type="SAM" id="Phobius"/>
    </source>
</evidence>
<organism evidence="2 3">
    <name type="scientific">Nocardioides marinisabuli</name>
    <dbReference type="NCBI Taxonomy" id="419476"/>
    <lineage>
        <taxon>Bacteria</taxon>
        <taxon>Bacillati</taxon>
        <taxon>Actinomycetota</taxon>
        <taxon>Actinomycetes</taxon>
        <taxon>Propionibacteriales</taxon>
        <taxon>Nocardioidaceae</taxon>
        <taxon>Nocardioides</taxon>
    </lineage>
</organism>
<keyword evidence="1" id="KW-1133">Transmembrane helix</keyword>
<protein>
    <recommendedName>
        <fullName evidence="4">Integral membrane protein</fullName>
    </recommendedName>
</protein>
<accession>A0A7Y9EYN2</accession>
<dbReference type="RefSeq" id="WP_179614065.1">
    <property type="nucleotide sequence ID" value="NZ_CP059163.1"/>
</dbReference>
<gene>
    <name evidence="2" type="ORF">BKA08_000364</name>
</gene>
<keyword evidence="3" id="KW-1185">Reference proteome</keyword>
<name>A0A7Y9EYN2_9ACTN</name>
<keyword evidence="1" id="KW-0812">Transmembrane</keyword>
<proteinExistence type="predicted"/>
<dbReference type="AlphaFoldDB" id="A0A7Y9EYN2"/>
<evidence type="ECO:0000313" key="3">
    <source>
        <dbReference type="Proteomes" id="UP000516957"/>
    </source>
</evidence>
<feature type="transmembrane region" description="Helical" evidence="1">
    <location>
        <begin position="6"/>
        <end position="25"/>
    </location>
</feature>
<evidence type="ECO:0000313" key="2">
    <source>
        <dbReference type="EMBL" id="NYD56126.1"/>
    </source>
</evidence>
<dbReference type="Proteomes" id="UP000516957">
    <property type="component" value="Unassembled WGS sequence"/>
</dbReference>